<gene>
    <name evidence="3" type="ORF">OTI717_LOCUS12470</name>
    <name evidence="2" type="ORF">RFH988_LOCUS5301</name>
</gene>
<dbReference type="InterPro" id="IPR011009">
    <property type="entry name" value="Kinase-like_dom_sf"/>
</dbReference>
<comment type="caution">
    <text evidence="2">The sequence shown here is derived from an EMBL/GenBank/DDBJ whole genome shotgun (WGS) entry which is preliminary data.</text>
</comment>
<reference evidence="2" key="1">
    <citation type="submission" date="2021-02" db="EMBL/GenBank/DDBJ databases">
        <authorList>
            <person name="Nowell W R."/>
        </authorList>
    </citation>
    <scope>NUCLEOTIDE SEQUENCE</scope>
</reference>
<feature type="domain" description="Protein kinase" evidence="1">
    <location>
        <begin position="1"/>
        <end position="127"/>
    </location>
</feature>
<evidence type="ECO:0000313" key="2">
    <source>
        <dbReference type="EMBL" id="CAF0828326.1"/>
    </source>
</evidence>
<dbReference type="AlphaFoldDB" id="A0A813UIY3"/>
<name>A0A813UIY3_9BILA</name>
<dbReference type="PROSITE" id="PS50011">
    <property type="entry name" value="PROTEIN_KINASE_DOM"/>
    <property type="match status" value="1"/>
</dbReference>
<dbReference type="GO" id="GO:0005524">
    <property type="term" value="F:ATP binding"/>
    <property type="evidence" value="ECO:0007669"/>
    <property type="project" value="InterPro"/>
</dbReference>
<dbReference type="InterPro" id="IPR000719">
    <property type="entry name" value="Prot_kinase_dom"/>
</dbReference>
<evidence type="ECO:0000259" key="1">
    <source>
        <dbReference type="PROSITE" id="PS50011"/>
    </source>
</evidence>
<evidence type="ECO:0000313" key="3">
    <source>
        <dbReference type="EMBL" id="CAF3700103.1"/>
    </source>
</evidence>
<dbReference type="GO" id="GO:0004672">
    <property type="term" value="F:protein kinase activity"/>
    <property type="evidence" value="ECO:0007669"/>
    <property type="project" value="InterPro"/>
</dbReference>
<dbReference type="Proteomes" id="UP000663823">
    <property type="component" value="Unassembled WGS sequence"/>
</dbReference>
<protein>
    <recommendedName>
        <fullName evidence="1">Protein kinase domain-containing protein</fullName>
    </recommendedName>
</protein>
<evidence type="ECO:0000313" key="4">
    <source>
        <dbReference type="Proteomes" id="UP000663882"/>
    </source>
</evidence>
<dbReference type="EMBL" id="CAJNOO010000148">
    <property type="protein sequence ID" value="CAF0828326.1"/>
    <property type="molecule type" value="Genomic_DNA"/>
</dbReference>
<dbReference type="Proteomes" id="UP000663882">
    <property type="component" value="Unassembled WGS sequence"/>
</dbReference>
<dbReference type="OrthoDB" id="4062651at2759"/>
<accession>A0A813UIY3</accession>
<dbReference type="Gene3D" id="1.10.510.10">
    <property type="entry name" value="Transferase(Phosphotransferase) domain 1"/>
    <property type="match status" value="1"/>
</dbReference>
<proteinExistence type="predicted"/>
<dbReference type="EMBL" id="CAJOAX010001259">
    <property type="protein sequence ID" value="CAF3700103.1"/>
    <property type="molecule type" value="Genomic_DNA"/>
</dbReference>
<dbReference type="SUPFAM" id="SSF56112">
    <property type="entry name" value="Protein kinase-like (PK-like)"/>
    <property type="match status" value="1"/>
</dbReference>
<sequence>MLDDNEQCYVMNIGTIKFGLCNRTPLGTAPLSPEMNTIHRQQQTGIVTYDEATADVFSFGLLLYEMLPKFSYQRLNYSALSRLEQILLSNLQSDVNTKAYEAQIHACLDKDLAKRPSAIKLISELMLIQRRTEMKPCMICDDRERTLRFSLCEHQIIYTQY</sequence>
<organism evidence="2 4">
    <name type="scientific">Rotaria sordida</name>
    <dbReference type="NCBI Taxonomy" id="392033"/>
    <lineage>
        <taxon>Eukaryota</taxon>
        <taxon>Metazoa</taxon>
        <taxon>Spiralia</taxon>
        <taxon>Gnathifera</taxon>
        <taxon>Rotifera</taxon>
        <taxon>Eurotatoria</taxon>
        <taxon>Bdelloidea</taxon>
        <taxon>Philodinida</taxon>
        <taxon>Philodinidae</taxon>
        <taxon>Rotaria</taxon>
    </lineage>
</organism>